<evidence type="ECO:0000256" key="1">
    <source>
        <dbReference type="ARBA" id="ARBA00004651"/>
    </source>
</evidence>
<dbReference type="InterPro" id="IPR050833">
    <property type="entry name" value="Poly_Biosynth_Transport"/>
</dbReference>
<feature type="transmembrane region" description="Helical" evidence="6">
    <location>
        <begin position="317"/>
        <end position="334"/>
    </location>
</feature>
<evidence type="ECO:0000313" key="7">
    <source>
        <dbReference type="EMBL" id="SFE84028.1"/>
    </source>
</evidence>
<feature type="transmembrane region" description="Helical" evidence="6">
    <location>
        <begin position="436"/>
        <end position="457"/>
    </location>
</feature>
<dbReference type="OrthoDB" id="9815702at2"/>
<feature type="transmembrane region" description="Helical" evidence="6">
    <location>
        <begin position="414"/>
        <end position="430"/>
    </location>
</feature>
<feature type="transmembrane region" description="Helical" evidence="6">
    <location>
        <begin position="109"/>
        <end position="132"/>
    </location>
</feature>
<evidence type="ECO:0000256" key="2">
    <source>
        <dbReference type="ARBA" id="ARBA00022475"/>
    </source>
</evidence>
<feature type="transmembrane region" description="Helical" evidence="6">
    <location>
        <begin position="209"/>
        <end position="227"/>
    </location>
</feature>
<feature type="transmembrane region" description="Helical" evidence="6">
    <location>
        <begin position="287"/>
        <end position="311"/>
    </location>
</feature>
<dbReference type="EMBL" id="FOMT01000004">
    <property type="protein sequence ID" value="SFE84028.1"/>
    <property type="molecule type" value="Genomic_DNA"/>
</dbReference>
<keyword evidence="3 6" id="KW-0812">Transmembrane</keyword>
<feature type="transmembrane region" description="Helical" evidence="6">
    <location>
        <begin position="380"/>
        <end position="398"/>
    </location>
</feature>
<dbReference type="Pfam" id="PF01943">
    <property type="entry name" value="Polysacc_synt"/>
    <property type="match status" value="1"/>
</dbReference>
<evidence type="ECO:0000256" key="3">
    <source>
        <dbReference type="ARBA" id="ARBA00022692"/>
    </source>
</evidence>
<dbReference type="PANTHER" id="PTHR30250">
    <property type="entry name" value="PST FAMILY PREDICTED COLANIC ACID TRANSPORTER"/>
    <property type="match status" value="1"/>
</dbReference>
<evidence type="ECO:0000256" key="6">
    <source>
        <dbReference type="SAM" id="Phobius"/>
    </source>
</evidence>
<proteinExistence type="predicted"/>
<gene>
    <name evidence="7" type="ORF">SAMN05216378_4280</name>
</gene>
<organism evidence="7 8">
    <name type="scientific">Paenibacillus catalpae</name>
    <dbReference type="NCBI Taxonomy" id="1045775"/>
    <lineage>
        <taxon>Bacteria</taxon>
        <taxon>Bacillati</taxon>
        <taxon>Bacillota</taxon>
        <taxon>Bacilli</taxon>
        <taxon>Bacillales</taxon>
        <taxon>Paenibacillaceae</taxon>
        <taxon>Paenibacillus</taxon>
    </lineage>
</organism>
<dbReference type="InterPro" id="IPR002797">
    <property type="entry name" value="Polysacc_synth"/>
</dbReference>
<keyword evidence="2" id="KW-1003">Cell membrane</keyword>
<name>A0A1I2DUD0_9BACL</name>
<evidence type="ECO:0000313" key="8">
    <source>
        <dbReference type="Proteomes" id="UP000198855"/>
    </source>
</evidence>
<dbReference type="GO" id="GO:0005886">
    <property type="term" value="C:plasma membrane"/>
    <property type="evidence" value="ECO:0007669"/>
    <property type="project" value="UniProtKB-SubCell"/>
</dbReference>
<dbReference type="RefSeq" id="WP_091188445.1">
    <property type="nucleotide sequence ID" value="NZ_FOMT01000004.1"/>
</dbReference>
<dbReference type="Proteomes" id="UP000198855">
    <property type="component" value="Unassembled WGS sequence"/>
</dbReference>
<feature type="transmembrane region" description="Helical" evidence="6">
    <location>
        <begin position="354"/>
        <end position="374"/>
    </location>
</feature>
<feature type="transmembrane region" description="Helical" evidence="6">
    <location>
        <begin position="163"/>
        <end position="188"/>
    </location>
</feature>
<dbReference type="AlphaFoldDB" id="A0A1I2DUD0"/>
<keyword evidence="8" id="KW-1185">Reference proteome</keyword>
<feature type="transmembrane region" description="Helical" evidence="6">
    <location>
        <begin position="247"/>
        <end position="266"/>
    </location>
</feature>
<feature type="transmembrane region" description="Helical" evidence="6">
    <location>
        <begin position="40"/>
        <end position="61"/>
    </location>
</feature>
<feature type="transmembrane region" description="Helical" evidence="6">
    <location>
        <begin position="139"/>
        <end position="157"/>
    </location>
</feature>
<reference evidence="8" key="1">
    <citation type="submission" date="2016-10" db="EMBL/GenBank/DDBJ databases">
        <authorList>
            <person name="Varghese N."/>
            <person name="Submissions S."/>
        </authorList>
    </citation>
    <scope>NUCLEOTIDE SEQUENCE [LARGE SCALE GENOMIC DNA]</scope>
    <source>
        <strain evidence="8">CGMCC 1.10784</strain>
    </source>
</reference>
<comment type="subcellular location">
    <subcellularLocation>
        <location evidence="1">Cell membrane</location>
        <topology evidence="1">Multi-pass membrane protein</topology>
    </subcellularLocation>
</comment>
<feature type="transmembrane region" description="Helical" evidence="6">
    <location>
        <begin position="82"/>
        <end position="103"/>
    </location>
</feature>
<feature type="transmembrane region" description="Helical" evidence="6">
    <location>
        <begin position="7"/>
        <end position="28"/>
    </location>
</feature>
<evidence type="ECO:0000256" key="5">
    <source>
        <dbReference type="ARBA" id="ARBA00023136"/>
    </source>
</evidence>
<keyword evidence="4 6" id="KW-1133">Transmembrane helix</keyword>
<dbReference type="CDD" id="cd13128">
    <property type="entry name" value="MATE_Wzx_like"/>
    <property type="match status" value="1"/>
</dbReference>
<sequence>MIVKNYIYNILYQVFAMLVPVITAPYLARVLGASNQGIYSYVNSVTYIISILTLLGIYSYGNRQIAYERDNRSKMSQTFWEIMFLRIILTLVGTCIFIIIAIMYKTYTIYFLIYYLYLLAQYIDCTWIFVGLEDMKVAVIKNAVTKIISTIGIFLFVKNSNDVGIYLLILGLSVLVSNLLAFTQLRIYVEKPKIKINNIVLHLKGSLKLFLPMVATLLYLQLGKVMIEYFTKETSQLSYYDNAEKIVTVILTLITALSTVMMPRIANEYSKGNNQKVQDYLIKSGKFSVFLAFPMTFGLIVIAKSLVPWYLGDDFLPVIYGIMIISPIIIAYSLEGISGRQYFTATNQTKILTVAYTTTAIFNFVINIILIPIWGYLGAAIATLVSSYITILIQYVYLNKQIPINNLLKSCRNYFFYSVGMCFIVFIISYRMAPTIITTIIQILVGAAAYLILCFFAKDEMYLEMVKWVRKRIKKNSEHN</sequence>
<evidence type="ECO:0000256" key="4">
    <source>
        <dbReference type="ARBA" id="ARBA00022989"/>
    </source>
</evidence>
<dbReference type="PANTHER" id="PTHR30250:SF11">
    <property type="entry name" value="O-ANTIGEN TRANSPORTER-RELATED"/>
    <property type="match status" value="1"/>
</dbReference>
<accession>A0A1I2DUD0</accession>
<dbReference type="STRING" id="1045775.SAMN05216378_4280"/>
<protein>
    <submittedName>
        <fullName evidence="7">Membrane protein involved in the export of O-antigen and teichoic acid</fullName>
    </submittedName>
</protein>
<keyword evidence="5 6" id="KW-0472">Membrane</keyword>